<protein>
    <recommendedName>
        <fullName evidence="3">Rna-directed dna polymerase from mobile element jockey-like</fullName>
    </recommendedName>
</protein>
<proteinExistence type="predicted"/>
<reference evidence="2" key="1">
    <citation type="submission" date="2017-11" db="EMBL/GenBank/DDBJ databases">
        <authorList>
            <person name="Lima N.C."/>
            <person name="Parody-Merino A.M."/>
            <person name="Battley P.F."/>
            <person name="Fidler A.E."/>
            <person name="Prosdocimi F."/>
        </authorList>
    </citation>
    <scope>NUCLEOTIDE SEQUENCE [LARGE SCALE GENOMIC DNA]</scope>
</reference>
<dbReference type="PANTHER" id="PTHR33332">
    <property type="entry name" value="REVERSE TRANSCRIPTASE DOMAIN-CONTAINING PROTEIN"/>
    <property type="match status" value="1"/>
</dbReference>
<dbReference type="PRINTS" id="PR01345">
    <property type="entry name" value="CERVTRCPTASE"/>
</dbReference>
<name>A0A2I0UIJ8_LIMLA</name>
<evidence type="ECO:0000313" key="2">
    <source>
        <dbReference type="Proteomes" id="UP000233556"/>
    </source>
</evidence>
<organism evidence="1 2">
    <name type="scientific">Limosa lapponica baueri</name>
    <dbReference type="NCBI Taxonomy" id="1758121"/>
    <lineage>
        <taxon>Eukaryota</taxon>
        <taxon>Metazoa</taxon>
        <taxon>Chordata</taxon>
        <taxon>Craniata</taxon>
        <taxon>Vertebrata</taxon>
        <taxon>Euteleostomi</taxon>
        <taxon>Archelosauria</taxon>
        <taxon>Archosauria</taxon>
        <taxon>Dinosauria</taxon>
        <taxon>Saurischia</taxon>
        <taxon>Theropoda</taxon>
        <taxon>Coelurosauria</taxon>
        <taxon>Aves</taxon>
        <taxon>Neognathae</taxon>
        <taxon>Neoaves</taxon>
        <taxon>Charadriiformes</taxon>
        <taxon>Scolopacidae</taxon>
        <taxon>Limosa</taxon>
    </lineage>
</organism>
<gene>
    <name evidence="1" type="ORF">llap_3819</name>
</gene>
<reference evidence="2" key="2">
    <citation type="submission" date="2017-12" db="EMBL/GenBank/DDBJ databases">
        <title>Genome sequence of the Bar-tailed Godwit (Limosa lapponica baueri).</title>
        <authorList>
            <person name="Lima N.C.B."/>
            <person name="Parody-Merino A.M."/>
            <person name="Battley P.F."/>
            <person name="Fidler A.E."/>
            <person name="Prosdocimi F."/>
        </authorList>
    </citation>
    <scope>NUCLEOTIDE SEQUENCE [LARGE SCALE GENOMIC DNA]</scope>
</reference>
<evidence type="ECO:0008006" key="3">
    <source>
        <dbReference type="Google" id="ProtNLM"/>
    </source>
</evidence>
<dbReference type="AlphaFoldDB" id="A0A2I0UIJ8"/>
<dbReference type="OrthoDB" id="276744at2759"/>
<sequence>MRFNKAKCRVLHVSQGNPQYQYRQGDEWIESSPEQKELGILVDDKLDMSCRCALRAQKTNRILSCIKRSKASTSRELILSLYSALVRPCLEYCIHFWGPQYKIDMDLLE</sequence>
<evidence type="ECO:0000313" key="1">
    <source>
        <dbReference type="EMBL" id="PKU45877.1"/>
    </source>
</evidence>
<dbReference type="Proteomes" id="UP000233556">
    <property type="component" value="Unassembled WGS sequence"/>
</dbReference>
<keyword evidence="2" id="KW-1185">Reference proteome</keyword>
<dbReference type="EMBL" id="KZ505738">
    <property type="protein sequence ID" value="PKU45877.1"/>
    <property type="molecule type" value="Genomic_DNA"/>
</dbReference>
<accession>A0A2I0UIJ8</accession>